<dbReference type="EMBL" id="VCAU01000060">
    <property type="protein sequence ID" value="KAF9887516.1"/>
    <property type="molecule type" value="Genomic_DNA"/>
</dbReference>
<reference evidence="6" key="1">
    <citation type="journal article" date="2019" name="Beilstein J. Org. Chem.">
        <title>Nanangenines: drimane sesquiterpenoids as the dominant metabolite cohort of a novel Australian fungus, Aspergillus nanangensis.</title>
        <authorList>
            <person name="Lacey H.J."/>
            <person name="Gilchrist C.L.M."/>
            <person name="Crombie A."/>
            <person name="Kalaitzis J.A."/>
            <person name="Vuong D."/>
            <person name="Rutledge P.J."/>
            <person name="Turner P."/>
            <person name="Pitt J.I."/>
            <person name="Lacey E."/>
            <person name="Chooi Y.H."/>
            <person name="Piggott A.M."/>
        </authorList>
    </citation>
    <scope>NUCLEOTIDE SEQUENCE</scope>
    <source>
        <strain evidence="6">MST-FP2251</strain>
    </source>
</reference>
<evidence type="ECO:0000256" key="2">
    <source>
        <dbReference type="ARBA" id="ARBA00006727"/>
    </source>
</evidence>
<keyword evidence="4" id="KW-0812">Transmembrane</keyword>
<organism evidence="6 7">
    <name type="scientific">Aspergillus nanangensis</name>
    <dbReference type="NCBI Taxonomy" id="2582783"/>
    <lineage>
        <taxon>Eukaryota</taxon>
        <taxon>Fungi</taxon>
        <taxon>Dikarya</taxon>
        <taxon>Ascomycota</taxon>
        <taxon>Pezizomycotina</taxon>
        <taxon>Eurotiomycetes</taxon>
        <taxon>Eurotiomycetidae</taxon>
        <taxon>Eurotiales</taxon>
        <taxon>Aspergillaceae</taxon>
        <taxon>Aspergillus</taxon>
        <taxon>Aspergillus subgen. Circumdati</taxon>
    </lineage>
</organism>
<sequence length="421" mass="45541">MVSPTGPAIDRQSSPSSQDVLLSTSPPDGGYGWVCVIAIFFINCFTWGAVSSYGVYLENYLSDEYFPEAQPMDYAFIGGLIFAMAMLVAPLVTIISRKYSTKVPMFLGIALLAIGYVTASFAQRIWQLYLSQGVAVGVGLGFTYIPSIPIVSQWFDKKRSLANGICSAGSGIGGLIFSFMADAVIRNVSLGWALRLTAIVSCSVLLIATVVIRDRNSVIQPTQRGFDAQLLRQPQVMLLLAWAFISILGYMTLLFSLPDFARSIGLSRTQAATTNAVLNLGTAVGRPVIGIMSDRCGRIEVAGIVTLVCGLSCFAIWLPAESYGVLLLFSIISGGMLGVFWVTIGPLCAEIADLKDLQSLLSLSWLSTILPAAFSEVIGLKLRRPNSGREYLYAQIYSGLAYICASAFMFGLWIHRRRGTS</sequence>
<reference evidence="6" key="2">
    <citation type="submission" date="2020-02" db="EMBL/GenBank/DDBJ databases">
        <authorList>
            <person name="Gilchrist C.L.M."/>
            <person name="Chooi Y.-H."/>
        </authorList>
    </citation>
    <scope>NUCLEOTIDE SEQUENCE</scope>
    <source>
        <strain evidence="6">MST-FP2251</strain>
    </source>
</reference>
<feature type="transmembrane region" description="Helical" evidence="4">
    <location>
        <begin position="31"/>
        <end position="54"/>
    </location>
</feature>
<evidence type="ECO:0000256" key="1">
    <source>
        <dbReference type="ARBA" id="ARBA00004141"/>
    </source>
</evidence>
<feature type="region of interest" description="Disordered" evidence="3">
    <location>
        <begin position="1"/>
        <end position="21"/>
    </location>
</feature>
<dbReference type="InterPro" id="IPR050327">
    <property type="entry name" value="Proton-linked_MCT"/>
</dbReference>
<proteinExistence type="inferred from homology"/>
<evidence type="ECO:0000259" key="5">
    <source>
        <dbReference type="PROSITE" id="PS50850"/>
    </source>
</evidence>
<feature type="domain" description="Major facilitator superfamily (MFS) profile" evidence="5">
    <location>
        <begin position="235"/>
        <end position="421"/>
    </location>
</feature>
<feature type="transmembrane region" description="Helical" evidence="4">
    <location>
        <begin position="326"/>
        <end position="348"/>
    </location>
</feature>
<comment type="subcellular location">
    <subcellularLocation>
        <location evidence="1">Membrane</location>
        <topology evidence="1">Multi-pass membrane protein</topology>
    </subcellularLocation>
</comment>
<dbReference type="SUPFAM" id="SSF103473">
    <property type="entry name" value="MFS general substrate transporter"/>
    <property type="match status" value="1"/>
</dbReference>
<feature type="transmembrane region" description="Helical" evidence="4">
    <location>
        <begin position="74"/>
        <end position="96"/>
    </location>
</feature>
<feature type="compositionally biased region" description="Polar residues" evidence="3">
    <location>
        <begin position="11"/>
        <end position="21"/>
    </location>
</feature>
<name>A0AAD4GSF2_ASPNN</name>
<accession>A0AAD4GSF2</accession>
<feature type="transmembrane region" description="Helical" evidence="4">
    <location>
        <begin position="192"/>
        <end position="212"/>
    </location>
</feature>
<evidence type="ECO:0000313" key="7">
    <source>
        <dbReference type="Proteomes" id="UP001194746"/>
    </source>
</evidence>
<evidence type="ECO:0000256" key="4">
    <source>
        <dbReference type="SAM" id="Phobius"/>
    </source>
</evidence>
<dbReference type="Gene3D" id="1.20.1250.20">
    <property type="entry name" value="MFS general substrate transporter like domains"/>
    <property type="match status" value="2"/>
</dbReference>
<feature type="transmembrane region" description="Helical" evidence="4">
    <location>
        <begin position="160"/>
        <end position="180"/>
    </location>
</feature>
<feature type="transmembrane region" description="Helical" evidence="4">
    <location>
        <begin position="103"/>
        <end position="122"/>
    </location>
</feature>
<evidence type="ECO:0000256" key="3">
    <source>
        <dbReference type="SAM" id="MobiDB-lite"/>
    </source>
</evidence>
<keyword evidence="7" id="KW-1185">Reference proteome</keyword>
<feature type="transmembrane region" description="Helical" evidence="4">
    <location>
        <begin position="392"/>
        <end position="414"/>
    </location>
</feature>
<keyword evidence="4" id="KW-0472">Membrane</keyword>
<dbReference type="GO" id="GO:0022857">
    <property type="term" value="F:transmembrane transporter activity"/>
    <property type="evidence" value="ECO:0007669"/>
    <property type="project" value="InterPro"/>
</dbReference>
<feature type="transmembrane region" description="Helical" evidence="4">
    <location>
        <begin position="360"/>
        <end position="380"/>
    </location>
</feature>
<protein>
    <recommendedName>
        <fullName evidence="5">Major facilitator superfamily (MFS) profile domain-containing protein</fullName>
    </recommendedName>
</protein>
<feature type="transmembrane region" description="Helical" evidence="4">
    <location>
        <begin position="301"/>
        <end position="320"/>
    </location>
</feature>
<dbReference type="Pfam" id="PF07690">
    <property type="entry name" value="MFS_1"/>
    <property type="match status" value="1"/>
</dbReference>
<dbReference type="InterPro" id="IPR036259">
    <property type="entry name" value="MFS_trans_sf"/>
</dbReference>
<feature type="transmembrane region" description="Helical" evidence="4">
    <location>
        <begin position="236"/>
        <end position="257"/>
    </location>
</feature>
<comment type="similarity">
    <text evidence="2">Belongs to the major facilitator superfamily. Monocarboxylate porter (TC 2.A.1.13) family.</text>
</comment>
<evidence type="ECO:0000313" key="6">
    <source>
        <dbReference type="EMBL" id="KAF9887516.1"/>
    </source>
</evidence>
<gene>
    <name evidence="6" type="ORF">FE257_010094</name>
</gene>
<comment type="caution">
    <text evidence="6">The sequence shown here is derived from an EMBL/GenBank/DDBJ whole genome shotgun (WGS) entry which is preliminary data.</text>
</comment>
<dbReference type="InterPro" id="IPR011701">
    <property type="entry name" value="MFS"/>
</dbReference>
<keyword evidence="4" id="KW-1133">Transmembrane helix</keyword>
<dbReference type="InterPro" id="IPR020846">
    <property type="entry name" value="MFS_dom"/>
</dbReference>
<dbReference type="Proteomes" id="UP001194746">
    <property type="component" value="Unassembled WGS sequence"/>
</dbReference>
<dbReference type="PROSITE" id="PS50850">
    <property type="entry name" value="MFS"/>
    <property type="match status" value="1"/>
</dbReference>
<feature type="transmembrane region" description="Helical" evidence="4">
    <location>
        <begin position="128"/>
        <end position="148"/>
    </location>
</feature>
<dbReference type="AlphaFoldDB" id="A0AAD4GSF2"/>
<dbReference type="PANTHER" id="PTHR11360:SF315">
    <property type="entry name" value="TRANSPORTER MCH2-RELATED"/>
    <property type="match status" value="1"/>
</dbReference>
<dbReference type="PANTHER" id="PTHR11360">
    <property type="entry name" value="MONOCARBOXYLATE TRANSPORTER"/>
    <property type="match status" value="1"/>
</dbReference>
<dbReference type="GO" id="GO:0016020">
    <property type="term" value="C:membrane"/>
    <property type="evidence" value="ECO:0007669"/>
    <property type="project" value="UniProtKB-SubCell"/>
</dbReference>